<dbReference type="InterPro" id="IPR004254">
    <property type="entry name" value="AdipoR/HlyIII-related"/>
</dbReference>
<dbReference type="InterPro" id="IPR005744">
    <property type="entry name" value="Hy-lIII"/>
</dbReference>
<evidence type="ECO:0000256" key="6">
    <source>
        <dbReference type="ARBA" id="ARBA00023136"/>
    </source>
</evidence>
<organism evidence="7 8">
    <name type="scientific">Peptoniphilus porci</name>
    <dbReference type="NCBI Taxonomy" id="2652280"/>
    <lineage>
        <taxon>Bacteria</taxon>
        <taxon>Bacillati</taxon>
        <taxon>Bacillota</taxon>
        <taxon>Tissierellia</taxon>
        <taxon>Tissierellales</taxon>
        <taxon>Peptoniphilaceae</taxon>
        <taxon>Peptoniphilus</taxon>
    </lineage>
</organism>
<evidence type="ECO:0000313" key="8">
    <source>
        <dbReference type="Proteomes" id="UP000187166"/>
    </source>
</evidence>
<dbReference type="GO" id="GO:0005886">
    <property type="term" value="C:plasma membrane"/>
    <property type="evidence" value="ECO:0007669"/>
    <property type="project" value="UniProtKB-SubCell"/>
</dbReference>
<dbReference type="RefSeq" id="WP_075660145.1">
    <property type="nucleotide sequence ID" value="NZ_JABDSR010000012.1"/>
</dbReference>
<dbReference type="STRING" id="1465756.BIV18_08310"/>
<gene>
    <name evidence="7" type="ORF">BIV18_08310</name>
</gene>
<sequence>MKKNREFFVEFLNSISHFIGVGIGIVFLVMMIRSCIKKGNAYTPAFIIYGAFFIFLFLASTLYHGIWNKRAKNILRIFDHSAIFLFIAASFTPVILTVLSGKKMIFFLVLIWVIALAGTIYKILSYGKYDKQKTISVILYIAMGWTSIFLLKPIFLKMPREFLFFLVAGGILYTVGTIFYKMKKQYSHVIWHFFVLGAAITHFIGYYQYLI</sequence>
<evidence type="ECO:0000256" key="5">
    <source>
        <dbReference type="ARBA" id="ARBA00022989"/>
    </source>
</evidence>
<keyword evidence="8" id="KW-1185">Reference proteome</keyword>
<keyword evidence="3" id="KW-1003">Cell membrane</keyword>
<evidence type="ECO:0000256" key="2">
    <source>
        <dbReference type="ARBA" id="ARBA00008488"/>
    </source>
</evidence>
<proteinExistence type="inferred from homology"/>
<dbReference type="AlphaFoldDB" id="A0A1U7M1G5"/>
<comment type="subcellular location">
    <subcellularLocation>
        <location evidence="1">Cell membrane</location>
        <topology evidence="1">Multi-pass membrane protein</topology>
    </subcellularLocation>
</comment>
<dbReference type="NCBIfam" id="TIGR01065">
    <property type="entry name" value="hlyIII"/>
    <property type="match status" value="1"/>
</dbReference>
<keyword evidence="6" id="KW-0472">Membrane</keyword>
<name>A0A1U7M1G5_9FIRM</name>
<dbReference type="PANTHER" id="PTHR20855:SF3">
    <property type="entry name" value="LD03007P"/>
    <property type="match status" value="1"/>
</dbReference>
<dbReference type="Proteomes" id="UP000187166">
    <property type="component" value="Unassembled WGS sequence"/>
</dbReference>
<keyword evidence="4" id="KW-0812">Transmembrane</keyword>
<dbReference type="PANTHER" id="PTHR20855">
    <property type="entry name" value="ADIPOR/PROGESTIN RECEPTOR-RELATED"/>
    <property type="match status" value="1"/>
</dbReference>
<comment type="similarity">
    <text evidence="2">Belongs to the UPF0073 (Hly-III) family.</text>
</comment>
<accession>A0A848RJW9</accession>
<dbReference type="Pfam" id="PF03006">
    <property type="entry name" value="HlyIII"/>
    <property type="match status" value="1"/>
</dbReference>
<evidence type="ECO:0000313" key="7">
    <source>
        <dbReference type="EMBL" id="OLR65515.1"/>
    </source>
</evidence>
<evidence type="ECO:0000256" key="3">
    <source>
        <dbReference type="ARBA" id="ARBA00022475"/>
    </source>
</evidence>
<dbReference type="GO" id="GO:0046872">
    <property type="term" value="F:metal ion binding"/>
    <property type="evidence" value="ECO:0007669"/>
    <property type="project" value="UniProtKB-KW"/>
</dbReference>
<keyword evidence="5" id="KW-1133">Transmembrane helix</keyword>
<dbReference type="EMBL" id="MJIH01000001">
    <property type="protein sequence ID" value="OLR65515.1"/>
    <property type="molecule type" value="Genomic_DNA"/>
</dbReference>
<comment type="caution">
    <text evidence="7">The sequence shown here is derived from an EMBL/GenBank/DDBJ whole genome shotgun (WGS) entry which is preliminary data.</text>
</comment>
<dbReference type="GO" id="GO:0140911">
    <property type="term" value="F:pore-forming activity"/>
    <property type="evidence" value="ECO:0007669"/>
    <property type="project" value="InterPro"/>
</dbReference>
<protein>
    <submittedName>
        <fullName evidence="7">Hemolysin III family protein</fullName>
    </submittedName>
</protein>
<evidence type="ECO:0000256" key="4">
    <source>
        <dbReference type="ARBA" id="ARBA00022692"/>
    </source>
</evidence>
<accession>A0A1U7M1G5</accession>
<reference evidence="7 8" key="1">
    <citation type="journal article" date="2016" name="Appl. Environ. Microbiol.">
        <title>Function and Phylogeny of Bacterial Butyryl Coenzyme A:Acetate Transferases and Their Diversity in the Proximal Colon of Swine.</title>
        <authorList>
            <person name="Trachsel J."/>
            <person name="Bayles D.O."/>
            <person name="Looft T."/>
            <person name="Levine U.Y."/>
            <person name="Allen H.K."/>
        </authorList>
    </citation>
    <scope>NUCLEOTIDE SEQUENCE [LARGE SCALE GENOMIC DNA]</scope>
    <source>
        <strain evidence="7 8">35-6-1</strain>
    </source>
</reference>
<evidence type="ECO:0000256" key="1">
    <source>
        <dbReference type="ARBA" id="ARBA00004651"/>
    </source>
</evidence>